<dbReference type="InterPro" id="IPR006626">
    <property type="entry name" value="PbH1"/>
</dbReference>
<dbReference type="OrthoDB" id="2016546at2759"/>
<organism evidence="9 10">
    <name type="scientific">Sphaeroforma arctica JP610</name>
    <dbReference type="NCBI Taxonomy" id="667725"/>
    <lineage>
        <taxon>Eukaryota</taxon>
        <taxon>Ichthyosporea</taxon>
        <taxon>Ichthyophonida</taxon>
        <taxon>Sphaeroforma</taxon>
    </lineage>
</organism>
<keyword evidence="6" id="KW-0472">Membrane</keyword>
<evidence type="ECO:0000256" key="8">
    <source>
        <dbReference type="SAM" id="SignalP"/>
    </source>
</evidence>
<keyword evidence="4" id="KW-0964">Secreted</keyword>
<dbReference type="Proteomes" id="UP000054560">
    <property type="component" value="Unassembled WGS sequence"/>
</dbReference>
<protein>
    <recommendedName>
        <fullName evidence="11">Right handed beta helix domain-containing protein</fullName>
    </recommendedName>
</protein>
<evidence type="ECO:0000256" key="5">
    <source>
        <dbReference type="ARBA" id="ARBA00022729"/>
    </source>
</evidence>
<evidence type="ECO:0008006" key="11">
    <source>
        <dbReference type="Google" id="ProtNLM"/>
    </source>
</evidence>
<dbReference type="SUPFAM" id="SSF51126">
    <property type="entry name" value="Pectin lyase-like"/>
    <property type="match status" value="2"/>
</dbReference>
<gene>
    <name evidence="9" type="ORF">SARC_04284</name>
</gene>
<name>A0A0L0G318_9EUKA</name>
<keyword evidence="7" id="KW-0998">Cell outer membrane</keyword>
<evidence type="ECO:0000313" key="9">
    <source>
        <dbReference type="EMBL" id="KNC83475.1"/>
    </source>
</evidence>
<dbReference type="InterPro" id="IPR011050">
    <property type="entry name" value="Pectin_lyase_fold/virulence"/>
</dbReference>
<dbReference type="PANTHER" id="PTHR11319">
    <property type="entry name" value="G PROTEIN-COUPLED RECEPTOR-RELATED"/>
    <property type="match status" value="1"/>
</dbReference>
<evidence type="ECO:0000256" key="3">
    <source>
        <dbReference type="ARBA" id="ARBA00004613"/>
    </source>
</evidence>
<evidence type="ECO:0000256" key="2">
    <source>
        <dbReference type="ARBA" id="ARBA00004442"/>
    </source>
</evidence>
<dbReference type="GeneID" id="25904788"/>
<dbReference type="InterPro" id="IPR003368">
    <property type="entry name" value="POMP_repeat"/>
</dbReference>
<keyword evidence="10" id="KW-1185">Reference proteome</keyword>
<dbReference type="RefSeq" id="XP_014157377.1">
    <property type="nucleotide sequence ID" value="XM_014301902.1"/>
</dbReference>
<dbReference type="NCBIfam" id="TIGR01376">
    <property type="entry name" value="POMP_repeat"/>
    <property type="match status" value="2"/>
</dbReference>
<dbReference type="SMART" id="SM00710">
    <property type="entry name" value="PbH1"/>
    <property type="match status" value="8"/>
</dbReference>
<evidence type="ECO:0000313" key="10">
    <source>
        <dbReference type="Proteomes" id="UP000054560"/>
    </source>
</evidence>
<evidence type="ECO:0000256" key="7">
    <source>
        <dbReference type="ARBA" id="ARBA00023237"/>
    </source>
</evidence>
<dbReference type="AlphaFoldDB" id="A0A0L0G318"/>
<dbReference type="Pfam" id="PF02415">
    <property type="entry name" value="Chlam_PMP"/>
    <property type="match status" value="3"/>
</dbReference>
<comment type="subcellular location">
    <subcellularLocation>
        <location evidence="1">Cell envelope</location>
    </subcellularLocation>
    <subcellularLocation>
        <location evidence="2">Cell outer membrane</location>
    </subcellularLocation>
    <subcellularLocation>
        <location evidence="3">Secreted</location>
    </subcellularLocation>
</comment>
<keyword evidence="5 8" id="KW-0732">Signal</keyword>
<dbReference type="EMBL" id="KQ241831">
    <property type="protein sequence ID" value="KNC83475.1"/>
    <property type="molecule type" value="Genomic_DNA"/>
</dbReference>
<proteinExistence type="predicted"/>
<reference evidence="9 10" key="1">
    <citation type="submission" date="2011-02" db="EMBL/GenBank/DDBJ databases">
        <title>The Genome Sequence of Sphaeroforma arctica JP610.</title>
        <authorList>
            <consortium name="The Broad Institute Genome Sequencing Platform"/>
            <person name="Russ C."/>
            <person name="Cuomo C."/>
            <person name="Young S.K."/>
            <person name="Zeng Q."/>
            <person name="Gargeya S."/>
            <person name="Alvarado L."/>
            <person name="Berlin A."/>
            <person name="Chapman S.B."/>
            <person name="Chen Z."/>
            <person name="Freedman E."/>
            <person name="Gellesch M."/>
            <person name="Goldberg J."/>
            <person name="Griggs A."/>
            <person name="Gujja S."/>
            <person name="Heilman E."/>
            <person name="Heiman D."/>
            <person name="Howarth C."/>
            <person name="Mehta T."/>
            <person name="Neiman D."/>
            <person name="Pearson M."/>
            <person name="Roberts A."/>
            <person name="Saif S."/>
            <person name="Shea T."/>
            <person name="Shenoy N."/>
            <person name="Sisk P."/>
            <person name="Stolte C."/>
            <person name="Sykes S."/>
            <person name="White J."/>
            <person name="Yandava C."/>
            <person name="Burger G."/>
            <person name="Gray M.W."/>
            <person name="Holland P.W.H."/>
            <person name="King N."/>
            <person name="Lang F.B.F."/>
            <person name="Roger A.J."/>
            <person name="Ruiz-Trillo I."/>
            <person name="Haas B."/>
            <person name="Nusbaum C."/>
            <person name="Birren B."/>
        </authorList>
    </citation>
    <scope>NUCLEOTIDE SEQUENCE [LARGE SCALE GENOMIC DNA]</scope>
    <source>
        <strain evidence="9 10">JP610</strain>
    </source>
</reference>
<dbReference type="PANTHER" id="PTHR11319:SF35">
    <property type="entry name" value="OUTER MEMBRANE PROTEIN PMPC-RELATED"/>
    <property type="match status" value="1"/>
</dbReference>
<feature type="signal peptide" evidence="8">
    <location>
        <begin position="1"/>
        <end position="22"/>
    </location>
</feature>
<evidence type="ECO:0000256" key="1">
    <source>
        <dbReference type="ARBA" id="ARBA00004196"/>
    </source>
</evidence>
<accession>A0A0L0G318</accession>
<evidence type="ECO:0000256" key="6">
    <source>
        <dbReference type="ARBA" id="ARBA00023136"/>
    </source>
</evidence>
<evidence type="ECO:0000256" key="4">
    <source>
        <dbReference type="ARBA" id="ARBA00022525"/>
    </source>
</evidence>
<dbReference type="GO" id="GO:0005576">
    <property type="term" value="C:extracellular region"/>
    <property type="evidence" value="ECO:0007669"/>
    <property type="project" value="UniProtKB-SubCell"/>
</dbReference>
<feature type="chain" id="PRO_5005539190" description="Right handed beta helix domain-containing protein" evidence="8">
    <location>
        <begin position="23"/>
        <end position="775"/>
    </location>
</feature>
<sequence length="775" mass="80564">MTPSNIIRAGCLLAVAATTVCAQEAPFCDADCNTTPRVCYNATELTRQVQLGLSDIWIHRSITLEDVLELNPPRDLNIRACNTVEVNCSPNGAFKIGEGAEGTTGDSIFIGGFSIVGCNGGAVKARSSNSITLQGLAITGPATEMSEPASALNSPTVLIDSCSFKGNRLDASVLEMGGGALYIDATNATIVHSEFHNNSANYGGAIFSTQALDVQNSNVTSNNCLKAGCGIYAIGLSVSNSRFSGNNNKGQREADPQTIEEATRGGAIYSELGLMATNIICEDNVAYMGGCWYTNSVTEQVSLTDSNFLRNLAHDSTEGSGLGGGGRSVSSMRIERCTFDSNQASSASIFQADGIVDIIDSDFRHNIGVSASSTLLYTGPVTVTNSNFHNNSAFNSGGGAINSEAAENFVQDSNFTMNIAGGGGGAISARGAVILIRSRFIANRANGGQSEQGFGGAVFADTLVAGETLYFGHNTAGLDGGAIVCRGDINISGAQFEFNSATENGGAISAFYQVALASSSFNGNTATGSGGALFLNDVIMANEVNFTNNDAAANGGAIYSSGIFPSYLVAARLTNNTASFGGGIYSENSKVELYNSIVQDNEAFSKGGALYVQQVVVRNSVIKCNKAIIGGALAITGVVVDLDNTTRITSNNGICSNIYFQSGLACEDGLGDDYCDCAFTAQMLAECGNGAVCDIEATKPFTTDVPCLCPEGWFLNTAGGLCIPCSTCGTSASQASTLNDFMFGTSDIFKHLTMLLTKNTSKRLDRGAANIQQHY</sequence>